<evidence type="ECO:0000256" key="4">
    <source>
        <dbReference type="ARBA" id="ARBA00022827"/>
    </source>
</evidence>
<evidence type="ECO:0000256" key="6">
    <source>
        <dbReference type="ARBA" id="ARBA00023002"/>
    </source>
</evidence>
<keyword evidence="5" id="KW-0521">NADP</keyword>
<protein>
    <submittedName>
        <fullName evidence="8">Cation diffusion facilitator CzcD-associated flavoprotein CzcO</fullName>
    </submittedName>
</protein>
<keyword evidence="7" id="KW-0503">Monooxygenase</keyword>
<accession>A0A543CV36</accession>
<evidence type="ECO:0000313" key="8">
    <source>
        <dbReference type="EMBL" id="TQM00975.1"/>
    </source>
</evidence>
<dbReference type="PANTHER" id="PTHR43872">
    <property type="entry name" value="MONOOXYGENASE, PUTATIVE (AFU_ORTHOLOGUE AFUA_8G02570)-RELATED"/>
    <property type="match status" value="1"/>
</dbReference>
<dbReference type="InterPro" id="IPR036188">
    <property type="entry name" value="FAD/NAD-bd_sf"/>
</dbReference>
<dbReference type="Gene3D" id="3.50.50.60">
    <property type="entry name" value="FAD/NAD(P)-binding domain"/>
    <property type="match status" value="2"/>
</dbReference>
<dbReference type="PANTHER" id="PTHR43872:SF1">
    <property type="entry name" value="MONOOXYGENASE, PUTATIVE (AFU_ORTHOLOGUE AFUA_8G02570)-RELATED"/>
    <property type="match status" value="1"/>
</dbReference>
<proteinExistence type="inferred from homology"/>
<dbReference type="OrthoDB" id="5168853at2"/>
<comment type="cofactor">
    <cofactor evidence="1">
        <name>FAD</name>
        <dbReference type="ChEBI" id="CHEBI:57692"/>
    </cofactor>
</comment>
<dbReference type="GO" id="GO:0050660">
    <property type="term" value="F:flavin adenine dinucleotide binding"/>
    <property type="evidence" value="ECO:0007669"/>
    <property type="project" value="InterPro"/>
</dbReference>
<dbReference type="AlphaFoldDB" id="A0A543CV36"/>
<evidence type="ECO:0000256" key="7">
    <source>
        <dbReference type="ARBA" id="ARBA00023033"/>
    </source>
</evidence>
<reference evidence="8 9" key="1">
    <citation type="submission" date="2019-06" db="EMBL/GenBank/DDBJ databases">
        <title>Sequencing the genomes of 1000 actinobacteria strains.</title>
        <authorList>
            <person name="Klenk H.-P."/>
        </authorList>
    </citation>
    <scope>NUCLEOTIDE SEQUENCE [LARGE SCALE GENOMIC DNA]</scope>
    <source>
        <strain evidence="8 9">DSM 102200</strain>
    </source>
</reference>
<keyword evidence="4" id="KW-0274">FAD</keyword>
<dbReference type="InterPro" id="IPR051820">
    <property type="entry name" value="FAD-binding_MO"/>
</dbReference>
<dbReference type="SUPFAM" id="SSF51905">
    <property type="entry name" value="FAD/NAD(P)-binding domain"/>
    <property type="match status" value="1"/>
</dbReference>
<evidence type="ECO:0000256" key="1">
    <source>
        <dbReference type="ARBA" id="ARBA00001974"/>
    </source>
</evidence>
<dbReference type="Pfam" id="PF00743">
    <property type="entry name" value="FMO-like"/>
    <property type="match status" value="1"/>
</dbReference>
<evidence type="ECO:0000256" key="5">
    <source>
        <dbReference type="ARBA" id="ARBA00022857"/>
    </source>
</evidence>
<dbReference type="GO" id="GO:0004499">
    <property type="term" value="F:N,N-dimethylaniline monooxygenase activity"/>
    <property type="evidence" value="ECO:0007669"/>
    <property type="project" value="InterPro"/>
</dbReference>
<organism evidence="8 9">
    <name type="scientific">Actinoallomurus bryophytorum</name>
    <dbReference type="NCBI Taxonomy" id="1490222"/>
    <lineage>
        <taxon>Bacteria</taxon>
        <taxon>Bacillati</taxon>
        <taxon>Actinomycetota</taxon>
        <taxon>Actinomycetes</taxon>
        <taxon>Streptosporangiales</taxon>
        <taxon>Thermomonosporaceae</taxon>
        <taxon>Actinoallomurus</taxon>
    </lineage>
</organism>
<comment type="caution">
    <text evidence="8">The sequence shown here is derived from an EMBL/GenBank/DDBJ whole genome shotgun (WGS) entry which is preliminary data.</text>
</comment>
<dbReference type="Pfam" id="PF13450">
    <property type="entry name" value="NAD_binding_8"/>
    <property type="match status" value="1"/>
</dbReference>
<dbReference type="EMBL" id="VFOZ01000001">
    <property type="protein sequence ID" value="TQM00975.1"/>
    <property type="molecule type" value="Genomic_DNA"/>
</dbReference>
<dbReference type="GO" id="GO:0050661">
    <property type="term" value="F:NADP binding"/>
    <property type="evidence" value="ECO:0007669"/>
    <property type="project" value="InterPro"/>
</dbReference>
<gene>
    <name evidence="8" type="ORF">FB559_6717</name>
</gene>
<comment type="similarity">
    <text evidence="2">Belongs to the FAD-binding monooxygenase family.</text>
</comment>
<dbReference type="RefSeq" id="WP_141960866.1">
    <property type="nucleotide sequence ID" value="NZ_VFOZ01000001.1"/>
</dbReference>
<sequence length="501" mass="55105">MPRRPPEATAEHVDVLIIGAGLSGIGAAHHLQSAFPHRTYTILEARDTIGGTWDLFRYPGVRSDSDMYTLGYRFRPWAQAKAIADGPSILRYVRDTATEAGIDRHIRFGHRAVHAEWSSEDARWTVEVARDGEPVRLTCGFLYACGGYYRYDAGYTPDLPGIERFGGTVVHPQHWPENLDYTGRKVVVIGSGATAVTLVPALAEQAAHVTMLQRSPTYIAPVSSEDTIANTLRRLLGARRAYPIVRWKNIALGTLTYQLSRRRPHIVKSAIRKAAVRALPPGFDVDAHFTPSYQPWDQRLCAAPDGDLFKAIAKGRASVVTDHVKEFTETGLRLDSGTELDADVVVTATGLRLLALGGIRITVDGRDVKLPETLAYKGMMLSGVPNLAFTIGYTNASWTLKADLVSGYVVRLLRYMDAHGHAQCVPANDDPGVTEHPLIDFQAGYVLRSIDEFPRAGSRPPWRLGMSYAHDVLKLRYGAIDDGSLRFSGAHSSHDAVRRSA</sequence>
<dbReference type="InterPro" id="IPR020946">
    <property type="entry name" value="Flavin_mOase-like"/>
</dbReference>
<keyword evidence="6" id="KW-0560">Oxidoreductase</keyword>
<keyword evidence="9" id="KW-1185">Reference proteome</keyword>
<dbReference type="PRINTS" id="PR00411">
    <property type="entry name" value="PNDRDTASEI"/>
</dbReference>
<name>A0A543CV36_9ACTN</name>
<evidence type="ECO:0000256" key="3">
    <source>
        <dbReference type="ARBA" id="ARBA00022630"/>
    </source>
</evidence>
<evidence type="ECO:0000313" key="9">
    <source>
        <dbReference type="Proteomes" id="UP000316096"/>
    </source>
</evidence>
<evidence type="ECO:0000256" key="2">
    <source>
        <dbReference type="ARBA" id="ARBA00010139"/>
    </source>
</evidence>
<keyword evidence="3" id="KW-0285">Flavoprotein</keyword>
<dbReference type="Proteomes" id="UP000316096">
    <property type="component" value="Unassembled WGS sequence"/>
</dbReference>
<dbReference type="FunFam" id="3.50.50.60:FF:000228">
    <property type="entry name" value="FAD-containing monooxygenase EthA"/>
    <property type="match status" value="1"/>
</dbReference>